<feature type="transmembrane region" description="Helical" evidence="8">
    <location>
        <begin position="146"/>
        <end position="167"/>
    </location>
</feature>
<dbReference type="PANTHER" id="PTHR36838">
    <property type="entry name" value="AUXIN EFFLUX CARRIER FAMILY PROTEIN"/>
    <property type="match status" value="1"/>
</dbReference>
<evidence type="ECO:0000256" key="6">
    <source>
        <dbReference type="ARBA" id="ARBA00022989"/>
    </source>
</evidence>
<keyword evidence="5 8" id="KW-0812">Transmembrane</keyword>
<evidence type="ECO:0000256" key="4">
    <source>
        <dbReference type="ARBA" id="ARBA00022475"/>
    </source>
</evidence>
<feature type="transmembrane region" description="Helical" evidence="8">
    <location>
        <begin position="306"/>
        <end position="329"/>
    </location>
</feature>
<evidence type="ECO:0000256" key="3">
    <source>
        <dbReference type="ARBA" id="ARBA00022448"/>
    </source>
</evidence>
<protein>
    <submittedName>
        <fullName evidence="9">Putative permease</fullName>
    </submittedName>
</protein>
<dbReference type="GO" id="GO:0005886">
    <property type="term" value="C:plasma membrane"/>
    <property type="evidence" value="ECO:0007669"/>
    <property type="project" value="UniProtKB-SubCell"/>
</dbReference>
<dbReference type="InterPro" id="IPR038770">
    <property type="entry name" value="Na+/solute_symporter_sf"/>
</dbReference>
<proteinExistence type="inferred from homology"/>
<dbReference type="GO" id="GO:0055085">
    <property type="term" value="P:transmembrane transport"/>
    <property type="evidence" value="ECO:0007669"/>
    <property type="project" value="InterPro"/>
</dbReference>
<feature type="transmembrane region" description="Helical" evidence="8">
    <location>
        <begin position="21"/>
        <end position="47"/>
    </location>
</feature>
<dbReference type="STRING" id="1434232.MAIT1_03006"/>
<comment type="subcellular location">
    <subcellularLocation>
        <location evidence="1">Cell membrane</location>
        <topology evidence="1">Multi-pass membrane protein</topology>
    </subcellularLocation>
</comment>
<dbReference type="Proteomes" id="UP000194003">
    <property type="component" value="Unassembled WGS sequence"/>
</dbReference>
<dbReference type="PANTHER" id="PTHR36838:SF4">
    <property type="entry name" value="AUXIN EFFLUX CARRIER FAMILY PROTEIN"/>
    <property type="match status" value="1"/>
</dbReference>
<organism evidence="9 10">
    <name type="scientific">Magnetofaba australis IT-1</name>
    <dbReference type="NCBI Taxonomy" id="1434232"/>
    <lineage>
        <taxon>Bacteria</taxon>
        <taxon>Pseudomonadati</taxon>
        <taxon>Pseudomonadota</taxon>
        <taxon>Magnetococcia</taxon>
        <taxon>Magnetococcales</taxon>
        <taxon>Magnetococcaceae</taxon>
        <taxon>Magnetofaba</taxon>
    </lineage>
</organism>
<evidence type="ECO:0000256" key="7">
    <source>
        <dbReference type="ARBA" id="ARBA00023136"/>
    </source>
</evidence>
<dbReference type="EMBL" id="LVJN01000018">
    <property type="protein sequence ID" value="OSM04898.1"/>
    <property type="molecule type" value="Genomic_DNA"/>
</dbReference>
<evidence type="ECO:0000313" key="10">
    <source>
        <dbReference type="Proteomes" id="UP000194003"/>
    </source>
</evidence>
<accession>A0A1Y2K6B3</accession>
<feature type="transmembrane region" description="Helical" evidence="8">
    <location>
        <begin position="220"/>
        <end position="242"/>
    </location>
</feature>
<comment type="similarity">
    <text evidence="2">Belongs to the auxin efflux carrier (TC 2.A.69) family.</text>
</comment>
<gene>
    <name evidence="9" type="ORF">MAIT1_03006</name>
</gene>
<keyword evidence="3" id="KW-0813">Transport</keyword>
<keyword evidence="6 8" id="KW-1133">Transmembrane helix</keyword>
<evidence type="ECO:0000256" key="5">
    <source>
        <dbReference type="ARBA" id="ARBA00022692"/>
    </source>
</evidence>
<feature type="transmembrane region" description="Helical" evidence="8">
    <location>
        <begin position="262"/>
        <end position="286"/>
    </location>
</feature>
<dbReference type="Pfam" id="PF03547">
    <property type="entry name" value="Mem_trans"/>
    <property type="match status" value="1"/>
</dbReference>
<dbReference type="AlphaFoldDB" id="A0A1Y2K6B3"/>
<evidence type="ECO:0000256" key="8">
    <source>
        <dbReference type="SAM" id="Phobius"/>
    </source>
</evidence>
<feature type="transmembrane region" description="Helical" evidence="8">
    <location>
        <begin position="188"/>
        <end position="208"/>
    </location>
</feature>
<name>A0A1Y2K6B3_9PROT</name>
<reference evidence="9 10" key="1">
    <citation type="journal article" date="2016" name="BMC Genomics">
        <title>Combined genomic and structural analyses of a cultured magnetotactic bacterium reveals its niche adaptation to a dynamic environment.</title>
        <authorList>
            <person name="Araujo A.C."/>
            <person name="Morillo V."/>
            <person name="Cypriano J."/>
            <person name="Teixeira L.C."/>
            <person name="Leao P."/>
            <person name="Lyra S."/>
            <person name="Almeida L.G."/>
            <person name="Bazylinski D.A."/>
            <person name="Vasconcellos A.T."/>
            <person name="Abreu F."/>
            <person name="Lins U."/>
        </authorList>
    </citation>
    <scope>NUCLEOTIDE SEQUENCE [LARGE SCALE GENOMIC DNA]</scope>
    <source>
        <strain evidence="9 10">IT-1</strain>
    </source>
</reference>
<evidence type="ECO:0000256" key="1">
    <source>
        <dbReference type="ARBA" id="ARBA00004651"/>
    </source>
</evidence>
<sequence length="335" mass="35562">MRQKRFAGGGRVGGRRLMQQFWSSIWFVAQVTGPIFLLVALGAWLRVIKVIDERFVEDSARVVFRVALPTLIFMAIAKTDPSELMRPAVLGCFVAATLASFGGVFWISGQFRMAAADRAAFVHGAFRSNYGIFGLAIGLNSFGQEALVVGSVILALLIPLYNILAVVSLTLPFHQTHALSWRDMLRQIVGNPLIIGVLAALPFSLLQIPLPLLATRTGDYLANLTLPLALIGIGGSLTLAGLREAGVKSTIAALIKTVALPLILTPVAIALGFVGVELGMLYLAFAAPTAAASFPMTRAMGGNGEMAGQIIVVSTLASAFTLGAGLFILRWGGWI</sequence>
<evidence type="ECO:0000256" key="2">
    <source>
        <dbReference type="ARBA" id="ARBA00010145"/>
    </source>
</evidence>
<dbReference type="InterPro" id="IPR004776">
    <property type="entry name" value="Mem_transp_PIN-like"/>
</dbReference>
<keyword evidence="7 8" id="KW-0472">Membrane</keyword>
<comment type="caution">
    <text evidence="9">The sequence shown here is derived from an EMBL/GenBank/DDBJ whole genome shotgun (WGS) entry which is preliminary data.</text>
</comment>
<evidence type="ECO:0000313" key="9">
    <source>
        <dbReference type="EMBL" id="OSM04898.1"/>
    </source>
</evidence>
<dbReference type="Gene3D" id="1.20.1530.20">
    <property type="match status" value="1"/>
</dbReference>
<feature type="transmembrane region" description="Helical" evidence="8">
    <location>
        <begin position="88"/>
        <end position="108"/>
    </location>
</feature>
<keyword evidence="4" id="KW-1003">Cell membrane</keyword>
<keyword evidence="10" id="KW-1185">Reference proteome</keyword>